<dbReference type="RefSeq" id="XP_029114506.1">
    <property type="nucleotide sequence ID" value="XM_029258673.1"/>
</dbReference>
<feature type="domain" description="PLD phosphodiesterase" evidence="3">
    <location>
        <begin position="198"/>
        <end position="225"/>
    </location>
</feature>
<evidence type="ECO:0000256" key="1">
    <source>
        <dbReference type="ARBA" id="ARBA00008664"/>
    </source>
</evidence>
<accession>A0A8C9S1I1</accession>
<proteinExistence type="inferred from homology"/>
<feature type="domain" description="PLD phosphodiesterase" evidence="3">
    <location>
        <begin position="412"/>
        <end position="438"/>
    </location>
</feature>
<dbReference type="Proteomes" id="UP000694397">
    <property type="component" value="Chromosome 15"/>
</dbReference>
<evidence type="ECO:0000256" key="2">
    <source>
        <dbReference type="SAM" id="Phobius"/>
    </source>
</evidence>
<dbReference type="GeneID" id="108919518"/>
<reference evidence="4" key="3">
    <citation type="submission" date="2025-09" db="UniProtKB">
        <authorList>
            <consortium name="Ensembl"/>
        </authorList>
    </citation>
    <scope>IDENTIFICATION</scope>
</reference>
<keyword evidence="5" id="KW-1185">Reference proteome</keyword>
<dbReference type="PROSITE" id="PS50035">
    <property type="entry name" value="PLD"/>
    <property type="match status" value="2"/>
</dbReference>
<comment type="similarity">
    <text evidence="1">Belongs to the phospholipase D family.</text>
</comment>
<protein>
    <submittedName>
        <fullName evidence="4">Phospholipase D family member 4</fullName>
    </submittedName>
</protein>
<reference evidence="4" key="2">
    <citation type="submission" date="2025-08" db="UniProtKB">
        <authorList>
            <consortium name="Ensembl"/>
        </authorList>
    </citation>
    <scope>IDENTIFICATION</scope>
</reference>
<organism evidence="4 5">
    <name type="scientific">Scleropages formosus</name>
    <name type="common">Asian bonytongue</name>
    <name type="synonym">Osteoglossum formosum</name>
    <dbReference type="NCBI Taxonomy" id="113540"/>
    <lineage>
        <taxon>Eukaryota</taxon>
        <taxon>Metazoa</taxon>
        <taxon>Chordata</taxon>
        <taxon>Craniata</taxon>
        <taxon>Vertebrata</taxon>
        <taxon>Euteleostomi</taxon>
        <taxon>Actinopterygii</taxon>
        <taxon>Neopterygii</taxon>
        <taxon>Teleostei</taxon>
        <taxon>Osteoglossocephala</taxon>
        <taxon>Osteoglossomorpha</taxon>
        <taxon>Osteoglossiformes</taxon>
        <taxon>Osteoglossidae</taxon>
        <taxon>Scleropages</taxon>
    </lineage>
</organism>
<dbReference type="Ensembl" id="ENSSFOT00015025595.2">
    <property type="protein sequence ID" value="ENSSFOP00015025314.2"/>
    <property type="gene ID" value="ENSSFOG00015016295.2"/>
</dbReference>
<keyword evidence="2" id="KW-0472">Membrane</keyword>
<evidence type="ECO:0000313" key="5">
    <source>
        <dbReference type="Proteomes" id="UP000694397"/>
    </source>
</evidence>
<dbReference type="AlphaFoldDB" id="A0A8C9S1I1"/>
<dbReference type="Pfam" id="PF13918">
    <property type="entry name" value="PLDc_3"/>
    <property type="match status" value="1"/>
</dbReference>
<evidence type="ECO:0000259" key="3">
    <source>
        <dbReference type="PROSITE" id="PS50035"/>
    </source>
</evidence>
<name>A0A8C9S1I1_SCLFO</name>
<evidence type="ECO:0000313" key="4">
    <source>
        <dbReference type="Ensembl" id="ENSSFOP00015025314.2"/>
    </source>
</evidence>
<dbReference type="PANTHER" id="PTHR10185:SF8">
    <property type="entry name" value="5'-3' EXONUCLEASE PLD4"/>
    <property type="match status" value="1"/>
</dbReference>
<dbReference type="InterPro" id="IPR032803">
    <property type="entry name" value="PLDc_3"/>
</dbReference>
<dbReference type="SUPFAM" id="SSF56024">
    <property type="entry name" value="Phospholipase D/nuclease"/>
    <property type="match status" value="2"/>
</dbReference>
<dbReference type="Pfam" id="PF00614">
    <property type="entry name" value="PLDc"/>
    <property type="match status" value="1"/>
</dbReference>
<reference evidence="4 5" key="1">
    <citation type="submission" date="2019-04" db="EMBL/GenBank/DDBJ databases">
        <authorList>
            <consortium name="Wellcome Sanger Institute Data Sharing"/>
        </authorList>
    </citation>
    <scope>NUCLEOTIDE SEQUENCE [LARGE SCALE GENOMIC DNA]</scope>
</reference>
<keyword evidence="2" id="KW-1133">Transmembrane helix</keyword>
<dbReference type="InterPro" id="IPR050874">
    <property type="entry name" value="Diverse_PLD-related"/>
</dbReference>
<feature type="transmembrane region" description="Helical" evidence="2">
    <location>
        <begin position="22"/>
        <end position="43"/>
    </location>
</feature>
<dbReference type="OrthoDB" id="1923775at2759"/>
<gene>
    <name evidence="4" type="primary">PLD4</name>
</gene>
<dbReference type="Gene3D" id="3.30.870.10">
    <property type="entry name" value="Endonuclease Chain A"/>
    <property type="match status" value="2"/>
</dbReference>
<keyword evidence="2" id="KW-0812">Transmembrane</keyword>
<sequence length="502" mass="56842">MSSPYRNLHDNYVPNHWNWRELVFYAVLAGCPFLLGVIVYVSLVDKPSHELTDLGDTDRDNIQRQWDPTDDEHRRRCFANDQCRMVLAESIPLYMKYDDNATFGLPMYKVWKDLLAKATNSVDVASFYWTLTGPDIRVNSSTDQLGRDILEVFKEMPSRNVSVRVAVSSPSVAHDSTDLDVLQTKGVQVRMVNFGRLTKGILHTKLWVVDMKHIYIGSANMDWRALTQVKELGAVIYDCPLLAQDLQKIFQSYWVMGDVNASIPDPWPPSFDTSINRENPLLVNVSGVASRIYISGSPPSFCPNGRTRDLDAILSVIKEAEQFIDVAVMEYFPTSRFTKPQSYWPVLDDALKKSAFERQVPIRLLVSCGRDTDPAMLPFLKSLNDLQYPSENISIEVRLYIVPVVNQSSIPYARVNHNKYMVTDKVAYIGTSNWSADYFNTTAGIGLVVSQDSTSPASMSRTLREQMRVVFERDWNSQFAVKLSNLSHNPDCTFAGLASSNL</sequence>
<dbReference type="GeneTree" id="ENSGT00950000183059"/>
<dbReference type="GO" id="GO:0003824">
    <property type="term" value="F:catalytic activity"/>
    <property type="evidence" value="ECO:0007669"/>
    <property type="project" value="InterPro"/>
</dbReference>
<dbReference type="PANTHER" id="PTHR10185">
    <property type="entry name" value="PHOSPHOLIPASE D - RELATED"/>
    <property type="match status" value="1"/>
</dbReference>
<dbReference type="InterPro" id="IPR001736">
    <property type="entry name" value="PLipase_D/transphosphatidylase"/>
</dbReference>
<dbReference type="SMART" id="SM00155">
    <property type="entry name" value="PLDc"/>
    <property type="match status" value="2"/>
</dbReference>